<keyword evidence="4" id="KW-1185">Reference proteome</keyword>
<name>G3BFW1_CANTC</name>
<dbReference type="GeneID" id="18249297"/>
<dbReference type="GO" id="GO:0000147">
    <property type="term" value="P:actin cortical patch assembly"/>
    <property type="evidence" value="ECO:0007669"/>
    <property type="project" value="TreeGrafter"/>
</dbReference>
<feature type="compositionally biased region" description="Pro residues" evidence="1">
    <location>
        <begin position="622"/>
        <end position="633"/>
    </location>
</feature>
<dbReference type="GO" id="GO:0071933">
    <property type="term" value="F:Arp2/3 complex binding"/>
    <property type="evidence" value="ECO:0007669"/>
    <property type="project" value="TreeGrafter"/>
</dbReference>
<feature type="compositionally biased region" description="Low complexity" evidence="1">
    <location>
        <begin position="465"/>
        <end position="478"/>
    </location>
</feature>
<dbReference type="Proteomes" id="UP000000707">
    <property type="component" value="Unassembled WGS sequence"/>
</dbReference>
<evidence type="ECO:0000259" key="2">
    <source>
        <dbReference type="Pfam" id="PF09431"/>
    </source>
</evidence>
<dbReference type="PANTHER" id="PTHR13357">
    <property type="entry name" value="SH3 ADAPTER PROTEIN SPIN90 NCK INTERACTING PROTEIN WITH SH3 DOMAIN"/>
    <property type="match status" value="1"/>
</dbReference>
<feature type="region of interest" description="Disordered" evidence="1">
    <location>
        <begin position="459"/>
        <end position="484"/>
    </location>
</feature>
<dbReference type="GO" id="GO:0030479">
    <property type="term" value="C:actin cortical patch"/>
    <property type="evidence" value="ECO:0007669"/>
    <property type="project" value="TreeGrafter"/>
</dbReference>
<dbReference type="OrthoDB" id="445362at2759"/>
<dbReference type="PANTHER" id="PTHR13357:SF1">
    <property type="entry name" value="NCK-INTERACTING PROTEIN WITH SH3 DOMAIN"/>
    <property type="match status" value="1"/>
</dbReference>
<dbReference type="STRING" id="590646.G3BFW1"/>
<proteinExistence type="predicted"/>
<feature type="domain" description="SPIN90/Ldb17 leucine-rich" evidence="2">
    <location>
        <begin position="259"/>
        <end position="411"/>
    </location>
</feature>
<dbReference type="EMBL" id="GL996528">
    <property type="protein sequence ID" value="EGV60745.1"/>
    <property type="molecule type" value="Genomic_DNA"/>
</dbReference>
<dbReference type="HOGENOM" id="CLU_400091_0_0_1"/>
<dbReference type="KEGG" id="cten:18249297"/>
<dbReference type="eggNOG" id="KOG4035">
    <property type="taxonomic scope" value="Eukaryota"/>
</dbReference>
<accession>G3BFW1</accession>
<dbReference type="GO" id="GO:0051666">
    <property type="term" value="P:actin cortical patch localization"/>
    <property type="evidence" value="ECO:0007669"/>
    <property type="project" value="TreeGrafter"/>
</dbReference>
<sequence>MLNATFNMSEFEVPPPRSPVPLTTFPDVAPDSVVLSQDQLHLCLINSDPSECNQNLSTYIKCVAEKMAFTAEGTNYHQLSVYAMKLITSNLFIRNYKLCIGKLLALLTVFTNVKNFEVQTGAVQTCDDDDRMKEFVCIVFFLLLKFKNSEDEEPDMKEFNDVVDAVELFDTLRDCSLIAVVANFITCHIQNTKTSFVLLKVCCDSIFEYLFHVELLCDQEFDDLVARSSLIATIIDDLLNNKSFHNYDINDLEWEDEDKLIAYEEFKLLLLINEQYLMKSYSSPGIRNKVFDGLMSESLEEGSESVNSKISGFLNVLVYHINREESQIIKILILKFLYLVFTSSYTSKLYYLNDLKILMDIFIRELEDIEYMEEENAENRILVLTYLKVMYPMTRFSQMADLVDGYRRSDIVAMLSNIVSNISASSEEDQISQSLKQISDLASKCMSVPWLKKKNRNIIPNSQANSSSSSLNSSSSLSRPILHKTSSSTESIANSFTRVASVRTYTRNDYHLHTTKHNIDQNDWSGNLAQENNHNMFLQGFNSLGLSQAPSEVGQEPQKRQSNILDLPNEYLSAIPDVNDKHSRLLQKAMRKRAPPPPQSPRFCASPIPSALSSPSLATRSGPPPPPPPRRRH</sequence>
<reference evidence="3 4" key="1">
    <citation type="journal article" date="2011" name="Proc. Natl. Acad. Sci. U.S.A.">
        <title>Comparative genomics of xylose-fermenting fungi for enhanced biofuel production.</title>
        <authorList>
            <person name="Wohlbach D.J."/>
            <person name="Kuo A."/>
            <person name="Sato T.K."/>
            <person name="Potts K.M."/>
            <person name="Salamov A.A."/>
            <person name="LaButti K.M."/>
            <person name="Sun H."/>
            <person name="Clum A."/>
            <person name="Pangilinan J.L."/>
            <person name="Lindquist E.A."/>
            <person name="Lucas S."/>
            <person name="Lapidus A."/>
            <person name="Jin M."/>
            <person name="Gunawan C."/>
            <person name="Balan V."/>
            <person name="Dale B.E."/>
            <person name="Jeffries T.W."/>
            <person name="Zinkel R."/>
            <person name="Barry K.W."/>
            <person name="Grigoriev I.V."/>
            <person name="Gasch A.P."/>
        </authorList>
    </citation>
    <scope>NUCLEOTIDE SEQUENCE [LARGE SCALE GENOMIC DNA]</scope>
    <source>
        <strain evidence="4">ATCC 10573 / BCRC 21748 / CBS 615 / JCM 9827 / NBRC 10315 / NRRL Y-1498 / VKM Y-70</strain>
    </source>
</reference>
<dbReference type="InterPro" id="IPR018556">
    <property type="entry name" value="SPIN90/Ldb17_LRD"/>
</dbReference>
<evidence type="ECO:0000313" key="3">
    <source>
        <dbReference type="EMBL" id="EGV60745.1"/>
    </source>
</evidence>
<dbReference type="AlphaFoldDB" id="G3BFW1"/>
<dbReference type="Pfam" id="PF09431">
    <property type="entry name" value="SPIN90_LRD"/>
    <property type="match status" value="1"/>
</dbReference>
<evidence type="ECO:0000313" key="4">
    <source>
        <dbReference type="Proteomes" id="UP000000707"/>
    </source>
</evidence>
<dbReference type="InterPro" id="IPR030125">
    <property type="entry name" value="SPIN90/Ldb17"/>
</dbReference>
<gene>
    <name evidence="3" type="ORF">CANTEDRAFT_128320</name>
</gene>
<organism evidence="4">
    <name type="scientific">Candida tenuis (strain ATCC 10573 / BCRC 21748 / CBS 615 / JCM 9827 / NBRC 10315 / NRRL Y-1498 / VKM Y-70)</name>
    <name type="common">Yeast</name>
    <name type="synonym">Yamadazyma tenuis</name>
    <dbReference type="NCBI Taxonomy" id="590646"/>
    <lineage>
        <taxon>Eukaryota</taxon>
        <taxon>Fungi</taxon>
        <taxon>Dikarya</taxon>
        <taxon>Ascomycota</taxon>
        <taxon>Saccharomycotina</taxon>
        <taxon>Pichiomycetes</taxon>
        <taxon>Debaryomycetaceae</taxon>
        <taxon>Yamadazyma</taxon>
    </lineage>
</organism>
<feature type="compositionally biased region" description="Low complexity" evidence="1">
    <location>
        <begin position="605"/>
        <end position="618"/>
    </location>
</feature>
<dbReference type="GO" id="GO:0006897">
    <property type="term" value="P:endocytosis"/>
    <property type="evidence" value="ECO:0007669"/>
    <property type="project" value="TreeGrafter"/>
</dbReference>
<protein>
    <recommendedName>
        <fullName evidence="2">SPIN90/Ldb17 leucine-rich domain-containing protein</fullName>
    </recommendedName>
</protein>
<evidence type="ECO:0000256" key="1">
    <source>
        <dbReference type="SAM" id="MobiDB-lite"/>
    </source>
</evidence>
<feature type="region of interest" description="Disordered" evidence="1">
    <location>
        <begin position="585"/>
        <end position="633"/>
    </location>
</feature>